<dbReference type="Proteomes" id="UP000278823">
    <property type="component" value="Unassembled WGS sequence"/>
</dbReference>
<dbReference type="InterPro" id="IPR031723">
    <property type="entry name" value="DMSP_lyase"/>
</dbReference>
<dbReference type="Gene3D" id="2.60.120.10">
    <property type="entry name" value="Jelly Rolls"/>
    <property type="match status" value="1"/>
</dbReference>
<name>A0A3S0SQ73_9HYPH</name>
<evidence type="ECO:0000313" key="2">
    <source>
        <dbReference type="Proteomes" id="UP000278823"/>
    </source>
</evidence>
<proteinExistence type="predicted"/>
<organism evidence="1 2">
    <name type="scientific">Rhizobium vallis</name>
    <dbReference type="NCBI Taxonomy" id="634290"/>
    <lineage>
        <taxon>Bacteria</taxon>
        <taxon>Pseudomonadati</taxon>
        <taxon>Pseudomonadota</taxon>
        <taxon>Alphaproteobacteria</taxon>
        <taxon>Hyphomicrobiales</taxon>
        <taxon>Rhizobiaceae</taxon>
        <taxon>Rhizobium/Agrobacterium group</taxon>
        <taxon>Rhizobium</taxon>
    </lineage>
</organism>
<accession>A0A3S0SQ73</accession>
<dbReference type="InterPro" id="IPR014710">
    <property type="entry name" value="RmlC-like_jellyroll"/>
</dbReference>
<comment type="caution">
    <text evidence="1">The sequence shown here is derived from an EMBL/GenBank/DDBJ whole genome shotgun (WGS) entry which is preliminary data.</text>
</comment>
<dbReference type="RefSeq" id="WP_126922727.1">
    <property type="nucleotide sequence ID" value="NZ_ML133691.1"/>
</dbReference>
<reference evidence="2" key="1">
    <citation type="submission" date="2018-11" db="EMBL/GenBank/DDBJ databases">
        <title>Rhizobium chutanense sp. nov., isolated from root nodules of Phaseolus vulgaris in China.</title>
        <authorList>
            <person name="Huo Y."/>
        </authorList>
    </citation>
    <scope>NUCLEOTIDE SEQUENCE [LARGE SCALE GENOMIC DNA]</scope>
    <source>
        <strain evidence="2">CCBAU 65647</strain>
    </source>
</reference>
<gene>
    <name evidence="1" type="ORF">EFQ99_19545</name>
</gene>
<dbReference type="Pfam" id="PF16867">
    <property type="entry name" value="DMSP_lyase"/>
    <property type="match status" value="1"/>
</dbReference>
<dbReference type="AlphaFoldDB" id="A0A3S0SQ73"/>
<sequence length="229" mass="24962">MFAPIDTSFMRCVDPFLRHSSVARHAGWQLRIRRPAAIQAVIDALGDVLMNDEHSMMVRFTGCKIVHRLQEEGTFGAANTRVGRFALADEVSEALSSIGSDGPVRVLADALRPLAAELDWYQGRGGPFASVNFPQAHAHAVIVGPIGLEERSDVRCGITILAPYTRFPDHEQTHSRVVIPIGIGEFRSDAGEWAATPPGSTIFCATGSTYAMRSTSCPLLTVWCQKLSR</sequence>
<dbReference type="GO" id="GO:0047869">
    <property type="term" value="F:dimethylpropiothetin dethiomethylase activity"/>
    <property type="evidence" value="ECO:0007669"/>
    <property type="project" value="InterPro"/>
</dbReference>
<dbReference type="EMBL" id="RJTH01000006">
    <property type="protein sequence ID" value="RUM24141.1"/>
    <property type="molecule type" value="Genomic_DNA"/>
</dbReference>
<dbReference type="OrthoDB" id="8371468at2"/>
<keyword evidence="2" id="KW-1185">Reference proteome</keyword>
<protein>
    <submittedName>
        <fullName evidence="1">Uncharacterized protein</fullName>
    </submittedName>
</protein>
<evidence type="ECO:0000313" key="1">
    <source>
        <dbReference type="EMBL" id="RUM24141.1"/>
    </source>
</evidence>